<proteinExistence type="predicted"/>
<accession>A0AA42BRB0</accession>
<comment type="caution">
    <text evidence="1">The sequence shown here is derived from an EMBL/GenBank/DDBJ whole genome shotgun (WGS) entry which is preliminary data.</text>
</comment>
<protein>
    <submittedName>
        <fullName evidence="1">DNA alkylation repair protein</fullName>
    </submittedName>
</protein>
<evidence type="ECO:0000313" key="1">
    <source>
        <dbReference type="EMBL" id="MCP8970737.1"/>
    </source>
</evidence>
<dbReference type="EMBL" id="JANCLT010000014">
    <property type="protein sequence ID" value="MCP8970737.1"/>
    <property type="molecule type" value="Genomic_DNA"/>
</dbReference>
<organism evidence="1 2">
    <name type="scientific">Ectobacillus ponti</name>
    <dbReference type="NCBI Taxonomy" id="2961894"/>
    <lineage>
        <taxon>Bacteria</taxon>
        <taxon>Bacillati</taxon>
        <taxon>Bacillota</taxon>
        <taxon>Bacilli</taxon>
        <taxon>Bacillales</taxon>
        <taxon>Bacillaceae</taxon>
        <taxon>Ectobacillus</taxon>
    </lineage>
</organism>
<reference evidence="1" key="1">
    <citation type="submission" date="2022-07" db="EMBL/GenBank/DDBJ databases">
        <authorList>
            <person name="Li W.-J."/>
            <person name="Deng Q.-Q."/>
        </authorList>
    </citation>
    <scope>NUCLEOTIDE SEQUENCE</scope>
    <source>
        <strain evidence="1">SYSU M60031</strain>
    </source>
</reference>
<evidence type="ECO:0000313" key="2">
    <source>
        <dbReference type="Proteomes" id="UP001156102"/>
    </source>
</evidence>
<keyword evidence="2" id="KW-1185">Reference proteome</keyword>
<gene>
    <name evidence="1" type="ORF">NK662_19655</name>
</gene>
<dbReference type="RefSeq" id="WP_254760726.1">
    <property type="nucleotide sequence ID" value="NZ_JANCLT010000014.1"/>
</dbReference>
<name>A0AA42BRB0_9BACI</name>
<sequence>MEPMLCPGCKTNRTRFNLIEQQPRSVKLHPQTGQIEEEYATENLSPFHMPYRGPAYKVQCAVCGLVEDADMFVQFAKHRM</sequence>
<dbReference type="Proteomes" id="UP001156102">
    <property type="component" value="Unassembled WGS sequence"/>
</dbReference>
<dbReference type="AlphaFoldDB" id="A0AA42BRB0"/>